<dbReference type="OrthoDB" id="5593818at2759"/>
<accession>A0A7R9LCM2</accession>
<sequence length="129" mass="15092">MMDNTCEDFLAFQEALKKSRKMDDNIIHLLNTSLPTDSFANKTSDAGQQCKQLYEQIQNSYTQRENSIKQCISVVSSRVKHLKDERQVSEDNVDVMKSLRKQQTRLRLMQNELNVEEVVKDRTLKVLRL</sequence>
<evidence type="ECO:0000256" key="2">
    <source>
        <dbReference type="ARBA" id="ARBA00024228"/>
    </source>
</evidence>
<organism evidence="4">
    <name type="scientific">Oppiella nova</name>
    <dbReference type="NCBI Taxonomy" id="334625"/>
    <lineage>
        <taxon>Eukaryota</taxon>
        <taxon>Metazoa</taxon>
        <taxon>Ecdysozoa</taxon>
        <taxon>Arthropoda</taxon>
        <taxon>Chelicerata</taxon>
        <taxon>Arachnida</taxon>
        <taxon>Acari</taxon>
        <taxon>Acariformes</taxon>
        <taxon>Sarcoptiformes</taxon>
        <taxon>Oribatida</taxon>
        <taxon>Brachypylina</taxon>
        <taxon>Oppioidea</taxon>
        <taxon>Oppiidae</taxon>
        <taxon>Oppiella</taxon>
    </lineage>
</organism>
<dbReference type="GO" id="GO:0005758">
    <property type="term" value="C:mitochondrial intermembrane space"/>
    <property type="evidence" value="ECO:0007669"/>
    <property type="project" value="InterPro"/>
</dbReference>
<dbReference type="PANTHER" id="PTHR31905">
    <property type="entry name" value="COILED-COIL DOMAIN-CONTAINING PROTEIN 58"/>
    <property type="match status" value="1"/>
</dbReference>
<dbReference type="InterPro" id="IPR019171">
    <property type="entry name" value="MIX23"/>
</dbReference>
<name>A0A7R9LCM2_9ACAR</name>
<proteinExistence type="inferred from homology"/>
<dbReference type="Proteomes" id="UP000728032">
    <property type="component" value="Unassembled WGS sequence"/>
</dbReference>
<comment type="similarity">
    <text evidence="1">Belongs to the MIX23 family.</text>
</comment>
<evidence type="ECO:0000313" key="5">
    <source>
        <dbReference type="Proteomes" id="UP000728032"/>
    </source>
</evidence>
<evidence type="ECO:0000313" key="4">
    <source>
        <dbReference type="EMBL" id="CAD7639135.1"/>
    </source>
</evidence>
<evidence type="ECO:0000256" key="3">
    <source>
        <dbReference type="ARBA" id="ARBA00030733"/>
    </source>
</evidence>
<gene>
    <name evidence="4" type="ORF">ONB1V03_LOCUS1800</name>
</gene>
<dbReference type="EMBL" id="CAJPVJ010000360">
    <property type="protein sequence ID" value="CAG2162201.1"/>
    <property type="molecule type" value="Genomic_DNA"/>
</dbReference>
<keyword evidence="5" id="KW-1185">Reference proteome</keyword>
<dbReference type="PANTHER" id="PTHR31905:SF2">
    <property type="entry name" value="PROTEIN MIX23"/>
    <property type="match status" value="1"/>
</dbReference>
<dbReference type="AlphaFoldDB" id="A0A7R9LCM2"/>
<dbReference type="Pfam" id="PF09774">
    <property type="entry name" value="MIX23"/>
    <property type="match status" value="1"/>
</dbReference>
<dbReference type="EMBL" id="OC915185">
    <property type="protein sequence ID" value="CAD7639135.1"/>
    <property type="molecule type" value="Genomic_DNA"/>
</dbReference>
<evidence type="ECO:0000256" key="1">
    <source>
        <dbReference type="ARBA" id="ARBA00024204"/>
    </source>
</evidence>
<reference evidence="4" key="1">
    <citation type="submission" date="2020-11" db="EMBL/GenBank/DDBJ databases">
        <authorList>
            <person name="Tran Van P."/>
        </authorList>
    </citation>
    <scope>NUCLEOTIDE SEQUENCE</scope>
</reference>
<protein>
    <recommendedName>
        <fullName evidence="2">Protein MIX23</fullName>
    </recommendedName>
    <alternativeName>
        <fullName evidence="3">Coiled-coil domain-containing protein 58</fullName>
    </alternativeName>
</protein>